<dbReference type="RefSeq" id="WP_188876393.1">
    <property type="nucleotide sequence ID" value="NZ_BMPF01000001.1"/>
</dbReference>
<evidence type="ECO:0000313" key="3">
    <source>
        <dbReference type="EMBL" id="GGL21012.1"/>
    </source>
</evidence>
<dbReference type="OrthoDB" id="8931at2157"/>
<comment type="caution">
    <text evidence="3">The sequence shown here is derived from an EMBL/GenBank/DDBJ whole genome shotgun (WGS) entry which is preliminary data.</text>
</comment>
<keyword evidence="3" id="KW-0503">Monooxygenase</keyword>
<dbReference type="PROSITE" id="PS51502">
    <property type="entry name" value="S_R_A_B_BARREL"/>
    <property type="match status" value="1"/>
</dbReference>
<dbReference type="Pfam" id="PF03992">
    <property type="entry name" value="ABM"/>
    <property type="match status" value="1"/>
</dbReference>
<dbReference type="InterPro" id="IPR050744">
    <property type="entry name" value="AI-2_Isomerase_LsrG"/>
</dbReference>
<dbReference type="InterPro" id="IPR007138">
    <property type="entry name" value="ABM_dom"/>
</dbReference>
<dbReference type="GO" id="GO:0004497">
    <property type="term" value="F:monooxygenase activity"/>
    <property type="evidence" value="ECO:0007669"/>
    <property type="project" value="UniProtKB-KW"/>
</dbReference>
<evidence type="ECO:0000259" key="1">
    <source>
        <dbReference type="PROSITE" id="PS51502"/>
    </source>
</evidence>
<dbReference type="SUPFAM" id="SSF54909">
    <property type="entry name" value="Dimeric alpha+beta barrel"/>
    <property type="match status" value="1"/>
</dbReference>
<dbReference type="EMBL" id="BMPF01000001">
    <property type="protein sequence ID" value="GGL21012.1"/>
    <property type="molecule type" value="Genomic_DNA"/>
</dbReference>
<proteinExistence type="predicted"/>
<reference evidence="3 4" key="1">
    <citation type="journal article" date="2019" name="Int. J. Syst. Evol. Microbiol.">
        <title>The Global Catalogue of Microorganisms (GCM) 10K type strain sequencing project: providing services to taxonomists for standard genome sequencing and annotation.</title>
        <authorList>
            <consortium name="The Broad Institute Genomics Platform"/>
            <consortium name="The Broad Institute Genome Sequencing Center for Infectious Disease"/>
            <person name="Wu L."/>
            <person name="Ma J."/>
        </authorList>
    </citation>
    <scope>NUCLEOTIDE SEQUENCE [LARGE SCALE GENOMIC DNA]</scope>
    <source>
        <strain evidence="3 4">JCM 19585</strain>
    </source>
</reference>
<dbReference type="Gene3D" id="3.30.70.100">
    <property type="match status" value="1"/>
</dbReference>
<name>A0A830F894_9EURY</name>
<dbReference type="AlphaFoldDB" id="A0A830F894"/>
<evidence type="ECO:0000313" key="4">
    <source>
        <dbReference type="Proteomes" id="UP000628840"/>
    </source>
</evidence>
<evidence type="ECO:0000259" key="2">
    <source>
        <dbReference type="PROSITE" id="PS51725"/>
    </source>
</evidence>
<organism evidence="3 4">
    <name type="scientific">Halarchaeum grantii</name>
    <dbReference type="NCBI Taxonomy" id="1193105"/>
    <lineage>
        <taxon>Archaea</taxon>
        <taxon>Methanobacteriati</taxon>
        <taxon>Methanobacteriota</taxon>
        <taxon>Stenosarchaea group</taxon>
        <taxon>Halobacteria</taxon>
        <taxon>Halobacteriales</taxon>
        <taxon>Halobacteriaceae</taxon>
    </lineage>
</organism>
<dbReference type="InterPro" id="IPR011008">
    <property type="entry name" value="Dimeric_a/b-barrel"/>
</dbReference>
<sequence length="109" mass="12529">MFVLHATFHLDPEHREEALDAVRELVEASNREDGVIDYRAGVDVHDENTLRFVERYEDAAAHAAHEETDHCERFTERLPDLLAADLEMVSFEVAEEAVDEFTVDVEDED</sequence>
<keyword evidence="3" id="KW-0560">Oxidoreductase</keyword>
<dbReference type="InterPro" id="IPR013097">
    <property type="entry name" value="Dabb"/>
</dbReference>
<dbReference type="Proteomes" id="UP000628840">
    <property type="component" value="Unassembled WGS sequence"/>
</dbReference>
<dbReference type="PANTHER" id="PTHR33336:SF15">
    <property type="entry name" value="ABM DOMAIN-CONTAINING PROTEIN"/>
    <property type="match status" value="1"/>
</dbReference>
<gene>
    <name evidence="3" type="ORF">GCM10009037_00390</name>
</gene>
<feature type="domain" description="Stress-response A/B barrel" evidence="1">
    <location>
        <begin position="1"/>
        <end position="105"/>
    </location>
</feature>
<dbReference type="PANTHER" id="PTHR33336">
    <property type="entry name" value="QUINOL MONOOXYGENASE YGIN-RELATED"/>
    <property type="match status" value="1"/>
</dbReference>
<dbReference type="PROSITE" id="PS51725">
    <property type="entry name" value="ABM"/>
    <property type="match status" value="1"/>
</dbReference>
<protein>
    <submittedName>
        <fullName evidence="3">Antibiotic biosynthesis monooxygenase</fullName>
    </submittedName>
</protein>
<feature type="domain" description="ABM" evidence="2">
    <location>
        <begin position="2"/>
        <end position="91"/>
    </location>
</feature>
<keyword evidence="4" id="KW-1185">Reference proteome</keyword>
<accession>A0A830F894</accession>